<dbReference type="Proteomes" id="UP000525078">
    <property type="component" value="Unassembled WGS sequence"/>
</dbReference>
<dbReference type="PANTHER" id="PTHR43490:SF119">
    <property type="entry name" value="SHORT-CHAIN DEHYDROGENASE_REDUCTASE"/>
    <property type="match status" value="1"/>
</dbReference>
<evidence type="ECO:0000256" key="3">
    <source>
        <dbReference type="ARBA" id="ARBA00023002"/>
    </source>
</evidence>
<sequence length="628" mass="69084">MDSTFLATERYAVVSGGNKGIGYEICKQLSSKGVKVVLTARDEKRGVEAVEKLLKESNLSHQHVVFHQLDVVDPASIASLADFIKIHFGKLDILINNAGIGGVMLDADAFSREFELSGCKWPEKNWNEIIMGESYEKAEECLKTNYYGTKAMVEALAPLLQLSDSPRVVNISSFLGQLENIPNKWAKQVLGDEENNLTEEGIEEVIREFLKDFKEGMLEAKDWPVQLSAYKVSKASMNAYTRISPNKYPNICINSVHPGYVKTDITCNTGEVSVTKGALELYGAHSKANMDDLRTKLQTVRKGGQSMKPSQPSNRGGFHGRGGGYGSSSGLTGANKGIGYEICRQLATKGVTVVLTARDEKRGVEAVEKLLKESNLSHHNVVFHQLDVVNHASIASLADFINSHFGKLDILINNAANSGATLHADAFVKEFELARGDWPEQGNWSEMSSESYEKTEECLKTNYYGAKAMVEALLPLLHLSDSPRIVNVSSLLAQLQFIPNEWAKEMLSDGEKLTEERVEEVVSVFLKDYKEGKSEAEAKGWPGHLSAYKVSKAAINAYTRILAKKYPNILVNCVHPGYVITDMTCNTGQTTAVEGAQTPVWCALLPNNTTTNNPSGLYFSQPNQVLPF</sequence>
<dbReference type="InterPro" id="IPR002347">
    <property type="entry name" value="SDR_fam"/>
</dbReference>
<organism evidence="5 6">
    <name type="scientific">Cannabis sativa</name>
    <name type="common">Hemp</name>
    <name type="synonym">Marijuana</name>
    <dbReference type="NCBI Taxonomy" id="3483"/>
    <lineage>
        <taxon>Eukaryota</taxon>
        <taxon>Viridiplantae</taxon>
        <taxon>Streptophyta</taxon>
        <taxon>Embryophyta</taxon>
        <taxon>Tracheophyta</taxon>
        <taxon>Spermatophyta</taxon>
        <taxon>Magnoliopsida</taxon>
        <taxon>eudicotyledons</taxon>
        <taxon>Gunneridae</taxon>
        <taxon>Pentapetalae</taxon>
        <taxon>rosids</taxon>
        <taxon>fabids</taxon>
        <taxon>Rosales</taxon>
        <taxon>Cannabaceae</taxon>
        <taxon>Cannabis</taxon>
    </lineage>
</organism>
<name>A0A7J6GV11_CANSA</name>
<dbReference type="Pfam" id="PF13561">
    <property type="entry name" value="adh_short_C2"/>
    <property type="match status" value="1"/>
</dbReference>
<dbReference type="InterPro" id="IPR045313">
    <property type="entry name" value="CBR1-like"/>
</dbReference>
<dbReference type="InterPro" id="IPR036291">
    <property type="entry name" value="NAD(P)-bd_dom_sf"/>
</dbReference>
<evidence type="ECO:0000313" key="6">
    <source>
        <dbReference type="Proteomes" id="UP000525078"/>
    </source>
</evidence>
<protein>
    <submittedName>
        <fullName evidence="5">Uncharacterized protein</fullName>
    </submittedName>
</protein>
<dbReference type="AlphaFoldDB" id="A0A7J6GV11"/>
<evidence type="ECO:0000256" key="2">
    <source>
        <dbReference type="ARBA" id="ARBA00022857"/>
    </source>
</evidence>
<reference evidence="5 6" key="1">
    <citation type="journal article" date="2020" name="bioRxiv">
        <title>Sequence and annotation of 42 cannabis genomes reveals extensive copy number variation in cannabinoid synthesis and pathogen resistance genes.</title>
        <authorList>
            <person name="Mckernan K.J."/>
            <person name="Helbert Y."/>
            <person name="Kane L.T."/>
            <person name="Ebling H."/>
            <person name="Zhang L."/>
            <person name="Liu B."/>
            <person name="Eaton Z."/>
            <person name="Mclaughlin S."/>
            <person name="Kingan S."/>
            <person name="Baybayan P."/>
            <person name="Concepcion G."/>
            <person name="Jordan M."/>
            <person name="Riva A."/>
            <person name="Barbazuk W."/>
            <person name="Harkins T."/>
        </authorList>
    </citation>
    <scope>NUCLEOTIDE SEQUENCE [LARGE SCALE GENOMIC DNA]</scope>
    <source>
        <strain evidence="6">cv. Jamaican Lion 4</strain>
        <tissue evidence="5">Leaf</tissue>
    </source>
</reference>
<proteinExistence type="inferred from homology"/>
<dbReference type="Gene3D" id="3.40.50.720">
    <property type="entry name" value="NAD(P)-binding Rossmann-like Domain"/>
    <property type="match status" value="2"/>
</dbReference>
<keyword evidence="3" id="KW-0560">Oxidoreductase</keyword>
<feature type="region of interest" description="Disordered" evidence="4">
    <location>
        <begin position="301"/>
        <end position="325"/>
    </location>
</feature>
<evidence type="ECO:0000313" key="5">
    <source>
        <dbReference type="EMBL" id="KAF4386745.1"/>
    </source>
</evidence>
<dbReference type="SUPFAM" id="SSF51735">
    <property type="entry name" value="NAD(P)-binding Rossmann-fold domains"/>
    <property type="match status" value="2"/>
</dbReference>
<gene>
    <name evidence="5" type="ORF">F8388_006700</name>
</gene>
<evidence type="ECO:0000256" key="4">
    <source>
        <dbReference type="SAM" id="MobiDB-lite"/>
    </source>
</evidence>
<dbReference type="PRINTS" id="PR00080">
    <property type="entry name" value="SDRFAMILY"/>
</dbReference>
<dbReference type="GO" id="GO:0016616">
    <property type="term" value="F:oxidoreductase activity, acting on the CH-OH group of donors, NAD or NADP as acceptor"/>
    <property type="evidence" value="ECO:0007669"/>
    <property type="project" value="InterPro"/>
</dbReference>
<comment type="caution">
    <text evidence="5">The sequence shown here is derived from an EMBL/GenBank/DDBJ whole genome shotgun (WGS) entry which is preliminary data.</text>
</comment>
<dbReference type="GO" id="GO:0016020">
    <property type="term" value="C:membrane"/>
    <property type="evidence" value="ECO:0007669"/>
    <property type="project" value="TreeGrafter"/>
</dbReference>
<comment type="similarity">
    <text evidence="1">Belongs to the short-chain dehydrogenases/reductases (SDR) family.</text>
</comment>
<evidence type="ECO:0000256" key="1">
    <source>
        <dbReference type="ARBA" id="ARBA00006484"/>
    </source>
</evidence>
<accession>A0A7J6GV11</accession>
<dbReference type="EMBL" id="JAATIP010000041">
    <property type="protein sequence ID" value="KAF4386745.1"/>
    <property type="molecule type" value="Genomic_DNA"/>
</dbReference>
<dbReference type="CDD" id="cd05324">
    <property type="entry name" value="carb_red_PTCR-like_SDR_c"/>
    <property type="match status" value="1"/>
</dbReference>
<keyword evidence="2" id="KW-0521">NADP</keyword>
<dbReference type="Pfam" id="PF00106">
    <property type="entry name" value="adh_short"/>
    <property type="match status" value="2"/>
</dbReference>
<dbReference type="PRINTS" id="PR00081">
    <property type="entry name" value="GDHRDH"/>
</dbReference>
<dbReference type="PANTHER" id="PTHR43490">
    <property type="entry name" value="(+)-NEOMENTHOL DEHYDROGENASE"/>
    <property type="match status" value="1"/>
</dbReference>